<name>A0A2Z4J2Q4_9ACTN</name>
<dbReference type="KEGG" id="scad:DN051_21975"/>
<evidence type="ECO:0000259" key="1">
    <source>
        <dbReference type="PROSITE" id="PS50943"/>
    </source>
</evidence>
<reference evidence="2 3" key="1">
    <citation type="journal article" date="2019" name="Int. J. Syst. Evol. Microbiol.">
        <title>Streptomyces cadmiisoli sp. nov., a novel actinomycete isolated from cadmium-contaminated soil.</title>
        <authorList>
            <person name="Li K."/>
            <person name="Tang X."/>
            <person name="Zhao J."/>
            <person name="Guo Y."/>
            <person name="Tang Y."/>
            <person name="Gao J."/>
        </authorList>
    </citation>
    <scope>NUCLEOTIDE SEQUENCE [LARGE SCALE GENOMIC DNA]</scope>
    <source>
        <strain evidence="2 3">ZFG47</strain>
    </source>
</reference>
<feature type="domain" description="HTH cro/C1-type" evidence="1">
    <location>
        <begin position="23"/>
        <end position="79"/>
    </location>
</feature>
<dbReference type="AlphaFoldDB" id="A0A2Z4J2Q4"/>
<dbReference type="GO" id="GO:0003677">
    <property type="term" value="F:DNA binding"/>
    <property type="evidence" value="ECO:0007669"/>
    <property type="project" value="InterPro"/>
</dbReference>
<dbReference type="PROSITE" id="PS50943">
    <property type="entry name" value="HTH_CROC1"/>
    <property type="match status" value="1"/>
</dbReference>
<dbReference type="CDD" id="cd00093">
    <property type="entry name" value="HTH_XRE"/>
    <property type="match status" value="1"/>
</dbReference>
<dbReference type="InterPro" id="IPR001387">
    <property type="entry name" value="Cro/C1-type_HTH"/>
</dbReference>
<dbReference type="InterPro" id="IPR010982">
    <property type="entry name" value="Lambda_DNA-bd_dom_sf"/>
</dbReference>
<dbReference type="EMBL" id="CP030073">
    <property type="protein sequence ID" value="AWW38988.1"/>
    <property type="molecule type" value="Genomic_DNA"/>
</dbReference>
<protein>
    <submittedName>
        <fullName evidence="2">XRE family transcriptional regulator</fullName>
    </submittedName>
</protein>
<organism evidence="2 3">
    <name type="scientific">Streptomyces cadmiisoli</name>
    <dbReference type="NCBI Taxonomy" id="2184053"/>
    <lineage>
        <taxon>Bacteria</taxon>
        <taxon>Bacillati</taxon>
        <taxon>Actinomycetota</taxon>
        <taxon>Actinomycetes</taxon>
        <taxon>Kitasatosporales</taxon>
        <taxon>Streptomycetaceae</taxon>
        <taxon>Streptomyces</taxon>
        <taxon>Streptomyces aurantiacus group</taxon>
    </lineage>
</organism>
<sequence length="284" mass="31654">MVDVRSRELDPSASPLDYYGYELRRSREAAGLTLAQLGSIVFCTGSLIGQIETAAKVPQREFSERMDAALGTGGTFSRLVGLVLRSQLPGWFQPFAELESRATNLATFQAQVVHGLLQTPAYARAVLEAGWADRLDEQVAARIERQRVLTREDPPLIWVVLDEAVLHRPFGGHAVMREQLTHLLSLRTRLRVRVQVLPFGVGNHPATAGSFTVLRFENDPDITYSENYDKGFMTANPQVVRDCSHRYDHLQAAALSIEDSAALIARVREDRYAEQPEPDGRDLA</sequence>
<dbReference type="SUPFAM" id="SSF47413">
    <property type="entry name" value="lambda repressor-like DNA-binding domains"/>
    <property type="match status" value="1"/>
</dbReference>
<keyword evidence="3" id="KW-1185">Reference proteome</keyword>
<accession>A0A2Z4J2Q4</accession>
<proteinExistence type="predicted"/>
<dbReference type="SMART" id="SM00530">
    <property type="entry name" value="HTH_XRE"/>
    <property type="match status" value="1"/>
</dbReference>
<dbReference type="Proteomes" id="UP000249616">
    <property type="component" value="Chromosome"/>
</dbReference>
<dbReference type="Pfam" id="PF19054">
    <property type="entry name" value="DUF5753"/>
    <property type="match status" value="1"/>
</dbReference>
<dbReference type="InterPro" id="IPR043917">
    <property type="entry name" value="DUF5753"/>
</dbReference>
<evidence type="ECO:0000313" key="3">
    <source>
        <dbReference type="Proteomes" id="UP000249616"/>
    </source>
</evidence>
<dbReference type="Pfam" id="PF13560">
    <property type="entry name" value="HTH_31"/>
    <property type="match status" value="1"/>
</dbReference>
<evidence type="ECO:0000313" key="2">
    <source>
        <dbReference type="EMBL" id="AWW38988.1"/>
    </source>
</evidence>
<gene>
    <name evidence="2" type="ORF">DN051_21975</name>
</gene>